<dbReference type="EMBL" id="CAKKLH010000257">
    <property type="protein sequence ID" value="CAH0107181.1"/>
    <property type="molecule type" value="Genomic_DNA"/>
</dbReference>
<evidence type="ECO:0000313" key="2">
    <source>
        <dbReference type="Proteomes" id="UP000789390"/>
    </source>
</evidence>
<accession>A0A8J2RSB5</accession>
<dbReference type="AlphaFoldDB" id="A0A8J2RSB5"/>
<organism evidence="1 2">
    <name type="scientific">Daphnia galeata</name>
    <dbReference type="NCBI Taxonomy" id="27404"/>
    <lineage>
        <taxon>Eukaryota</taxon>
        <taxon>Metazoa</taxon>
        <taxon>Ecdysozoa</taxon>
        <taxon>Arthropoda</taxon>
        <taxon>Crustacea</taxon>
        <taxon>Branchiopoda</taxon>
        <taxon>Diplostraca</taxon>
        <taxon>Cladocera</taxon>
        <taxon>Anomopoda</taxon>
        <taxon>Daphniidae</taxon>
        <taxon>Daphnia</taxon>
    </lineage>
</organism>
<protein>
    <submittedName>
        <fullName evidence="1">Uncharacterized protein</fullName>
    </submittedName>
</protein>
<evidence type="ECO:0000313" key="1">
    <source>
        <dbReference type="EMBL" id="CAH0107181.1"/>
    </source>
</evidence>
<reference evidence="1" key="1">
    <citation type="submission" date="2021-11" db="EMBL/GenBank/DDBJ databases">
        <authorList>
            <person name="Schell T."/>
        </authorList>
    </citation>
    <scope>NUCLEOTIDE SEQUENCE</scope>
    <source>
        <strain evidence="1">M5</strain>
    </source>
</reference>
<name>A0A8J2RSB5_9CRUS</name>
<gene>
    <name evidence="1" type="ORF">DGAL_LOCUS10472</name>
</gene>
<keyword evidence="2" id="KW-1185">Reference proteome</keyword>
<proteinExistence type="predicted"/>
<comment type="caution">
    <text evidence="1">The sequence shown here is derived from an EMBL/GenBank/DDBJ whole genome shotgun (WGS) entry which is preliminary data.</text>
</comment>
<dbReference type="Proteomes" id="UP000789390">
    <property type="component" value="Unassembled WGS sequence"/>
</dbReference>
<sequence length="63" mass="7133">MSEPNPSYVTAITGSAGLKYKYGRKRRVYTAEPIWSQPCLEQKLDSSQSTTYLLLPAQWSYDG</sequence>